<evidence type="ECO:0000313" key="2">
    <source>
        <dbReference type="Proteomes" id="UP000237105"/>
    </source>
</evidence>
<keyword evidence="2" id="KW-1185">Reference proteome</keyword>
<evidence type="ECO:0000313" key="1">
    <source>
        <dbReference type="EMBL" id="PON39079.1"/>
    </source>
</evidence>
<sequence>MFLSPHLVNQFVGQRHERIGRAYLAASPDELYELFRYSSKDFGYERTIIFSLYKLDFDSLDWETVECINDEAANFINNSNS</sequence>
<comment type="caution">
    <text evidence="1">The sequence shown here is derived from an EMBL/GenBank/DDBJ whole genome shotgun (WGS) entry which is preliminary data.</text>
</comment>
<accession>A0A2P5ARA1</accession>
<reference evidence="2" key="1">
    <citation type="submission" date="2016-06" db="EMBL/GenBank/DDBJ databases">
        <title>Parallel loss of symbiosis genes in relatives of nitrogen-fixing non-legume Parasponia.</title>
        <authorList>
            <person name="Van Velzen R."/>
            <person name="Holmer R."/>
            <person name="Bu F."/>
            <person name="Rutten L."/>
            <person name="Van Zeijl A."/>
            <person name="Liu W."/>
            <person name="Santuari L."/>
            <person name="Cao Q."/>
            <person name="Sharma T."/>
            <person name="Shen D."/>
            <person name="Roswanjaya Y."/>
            <person name="Wardhani T."/>
            <person name="Kalhor M.S."/>
            <person name="Jansen J."/>
            <person name="Van den Hoogen J."/>
            <person name="Gungor B."/>
            <person name="Hartog M."/>
            <person name="Hontelez J."/>
            <person name="Verver J."/>
            <person name="Yang W.-C."/>
            <person name="Schijlen E."/>
            <person name="Repin R."/>
            <person name="Schilthuizen M."/>
            <person name="Schranz E."/>
            <person name="Heidstra R."/>
            <person name="Miyata K."/>
            <person name="Fedorova E."/>
            <person name="Kohlen W."/>
            <person name="Bisseling T."/>
            <person name="Smit S."/>
            <person name="Geurts R."/>
        </authorList>
    </citation>
    <scope>NUCLEOTIDE SEQUENCE [LARGE SCALE GENOMIC DNA]</scope>
    <source>
        <strain evidence="2">cv. WU1-14</strain>
    </source>
</reference>
<proteinExistence type="predicted"/>
<name>A0A2P5ARA1_PARAD</name>
<organism evidence="1 2">
    <name type="scientific">Parasponia andersonii</name>
    <name type="common">Sponia andersonii</name>
    <dbReference type="NCBI Taxonomy" id="3476"/>
    <lineage>
        <taxon>Eukaryota</taxon>
        <taxon>Viridiplantae</taxon>
        <taxon>Streptophyta</taxon>
        <taxon>Embryophyta</taxon>
        <taxon>Tracheophyta</taxon>
        <taxon>Spermatophyta</taxon>
        <taxon>Magnoliopsida</taxon>
        <taxon>eudicotyledons</taxon>
        <taxon>Gunneridae</taxon>
        <taxon>Pentapetalae</taxon>
        <taxon>rosids</taxon>
        <taxon>fabids</taxon>
        <taxon>Rosales</taxon>
        <taxon>Cannabaceae</taxon>
        <taxon>Parasponia</taxon>
    </lineage>
</organism>
<dbReference type="Proteomes" id="UP000237105">
    <property type="component" value="Unassembled WGS sequence"/>
</dbReference>
<protein>
    <submittedName>
        <fullName evidence="1">Uncharacterized protein</fullName>
    </submittedName>
</protein>
<gene>
    <name evidence="1" type="ORF">PanWU01x14_307860</name>
</gene>
<dbReference type="EMBL" id="JXTB01000476">
    <property type="protein sequence ID" value="PON39079.1"/>
    <property type="molecule type" value="Genomic_DNA"/>
</dbReference>
<dbReference type="OrthoDB" id="642536at2759"/>
<dbReference type="AlphaFoldDB" id="A0A2P5ARA1"/>